<sequence>MTDIIIIGAGIAGLACARRLNDAGRNVIVVDKGRGIGGRVATRRAGDMRFDHGAPHVSATGGEFANVLCRLGDYKHAASWVDTAGETWSVGTPGMSAIPKGMAAGLDVRLGTSVHAVVLNGSGWDVQCDEQKFAADRVVITVPAPQAAGLLGPQHPLMAEIAGVEMSPGLTLMAAISGNVPTARPGKAHDPLSSIIQDCSKPGRPDIDGSAWVAQAGLAFSHAHLEEDRPDVAARMVLFLCDRLGVTPDRVTHAVAHRWRYSRVANPLGQPFARMPDATLYLGGDWCVGPLIEDAWTSGTAIADDLLTRTL</sequence>
<feature type="domain" description="Amine oxidase" evidence="1">
    <location>
        <begin position="91"/>
        <end position="307"/>
    </location>
</feature>
<dbReference type="InterPro" id="IPR036188">
    <property type="entry name" value="FAD/NAD-bd_sf"/>
</dbReference>
<dbReference type="eggNOG" id="COG3380">
    <property type="taxonomic scope" value="Bacteria"/>
</dbReference>
<reference evidence="2 3" key="1">
    <citation type="journal article" date="2013" name="PLoS ONE">
        <title>Poles Apart: Arctic and Antarctic Octadecabacter strains Share High Genome Plasticity and a New Type of Xanthorhodopsin.</title>
        <authorList>
            <person name="Vollmers J."/>
            <person name="Voget S."/>
            <person name="Dietrich S."/>
            <person name="Gollnow K."/>
            <person name="Smits M."/>
            <person name="Meyer K."/>
            <person name="Brinkhoff T."/>
            <person name="Simon M."/>
            <person name="Daniel R."/>
        </authorList>
    </citation>
    <scope>NUCLEOTIDE SEQUENCE [LARGE SCALE GENOMIC DNA]</scope>
    <source>
        <strain evidence="2 3">238</strain>
    </source>
</reference>
<evidence type="ECO:0000313" key="2">
    <source>
        <dbReference type="EMBL" id="AGI71842.1"/>
    </source>
</evidence>
<dbReference type="RefSeq" id="WP_015494995.1">
    <property type="nucleotide sequence ID" value="NC_020908.1"/>
</dbReference>
<evidence type="ECO:0000259" key="1">
    <source>
        <dbReference type="Pfam" id="PF01593"/>
    </source>
</evidence>
<dbReference type="PANTHER" id="PTHR16128:SF5">
    <property type="entry name" value="FAD_NAD(P)-BINDING OXIDOREDUCTASE FAMILY PROTEIN"/>
    <property type="match status" value="1"/>
</dbReference>
<proteinExistence type="predicted"/>
<dbReference type="PANTHER" id="PTHR16128">
    <property type="entry name" value="FAD/NAD(P)-BINDING OXIDOREDUCTASE FAMILY PROTEIN"/>
    <property type="match status" value="1"/>
</dbReference>
<dbReference type="HOGENOM" id="CLU_036034_0_0_5"/>
<organism evidence="2 3">
    <name type="scientific">Octadecabacter arcticus 238</name>
    <dbReference type="NCBI Taxonomy" id="391616"/>
    <lineage>
        <taxon>Bacteria</taxon>
        <taxon>Pseudomonadati</taxon>
        <taxon>Pseudomonadota</taxon>
        <taxon>Alphaproteobacteria</taxon>
        <taxon>Rhodobacterales</taxon>
        <taxon>Roseobacteraceae</taxon>
        <taxon>Octadecabacter</taxon>
    </lineage>
</organism>
<dbReference type="GO" id="GO:0016491">
    <property type="term" value="F:oxidoreductase activity"/>
    <property type="evidence" value="ECO:0007669"/>
    <property type="project" value="InterPro"/>
</dbReference>
<dbReference type="Gene3D" id="3.90.660.10">
    <property type="match status" value="1"/>
</dbReference>
<keyword evidence="3" id="KW-1185">Reference proteome</keyword>
<dbReference type="SUPFAM" id="SSF51905">
    <property type="entry name" value="FAD/NAD(P)-binding domain"/>
    <property type="match status" value="1"/>
</dbReference>
<dbReference type="InterPro" id="IPR002937">
    <property type="entry name" value="Amino_oxidase"/>
</dbReference>
<dbReference type="Pfam" id="PF01593">
    <property type="entry name" value="Amino_oxidase"/>
    <property type="match status" value="1"/>
</dbReference>
<accession>M9RI17</accession>
<dbReference type="AlphaFoldDB" id="M9RI17"/>
<protein>
    <submittedName>
        <fullName evidence="2">Flavin containing amine oxidoreductase-like protein</fullName>
    </submittedName>
</protein>
<dbReference type="Proteomes" id="UP000004688">
    <property type="component" value="Chromosome"/>
</dbReference>
<dbReference type="OrthoDB" id="5792777at2"/>
<name>M9RI17_9RHOB</name>
<dbReference type="STRING" id="391616.OA238_c17270"/>
<dbReference type="Pfam" id="PF13450">
    <property type="entry name" value="NAD_binding_8"/>
    <property type="match status" value="1"/>
</dbReference>
<dbReference type="Gene3D" id="3.50.50.60">
    <property type="entry name" value="FAD/NAD(P)-binding domain"/>
    <property type="match status" value="1"/>
</dbReference>
<dbReference type="KEGG" id="oar:OA238_c17270"/>
<gene>
    <name evidence="2" type="ORF">OA238_c17270</name>
</gene>
<dbReference type="EMBL" id="CP003742">
    <property type="protein sequence ID" value="AGI71842.1"/>
    <property type="molecule type" value="Genomic_DNA"/>
</dbReference>
<evidence type="ECO:0000313" key="3">
    <source>
        <dbReference type="Proteomes" id="UP000004688"/>
    </source>
</evidence>